<proteinExistence type="predicted"/>
<evidence type="ECO:0000313" key="1">
    <source>
        <dbReference type="EMBL" id="GMG98464.1"/>
    </source>
</evidence>
<dbReference type="Proteomes" id="UP001279734">
    <property type="component" value="Unassembled WGS sequence"/>
</dbReference>
<protein>
    <submittedName>
        <fullName evidence="1">Uncharacterized protein</fullName>
    </submittedName>
</protein>
<dbReference type="AlphaFoldDB" id="A0AAD3P495"/>
<organism evidence="1 2">
    <name type="scientific">Nepenthes gracilis</name>
    <name type="common">Slender pitcher plant</name>
    <dbReference type="NCBI Taxonomy" id="150966"/>
    <lineage>
        <taxon>Eukaryota</taxon>
        <taxon>Viridiplantae</taxon>
        <taxon>Streptophyta</taxon>
        <taxon>Embryophyta</taxon>
        <taxon>Tracheophyta</taxon>
        <taxon>Spermatophyta</taxon>
        <taxon>Magnoliopsida</taxon>
        <taxon>eudicotyledons</taxon>
        <taxon>Gunneridae</taxon>
        <taxon>Pentapetalae</taxon>
        <taxon>Caryophyllales</taxon>
        <taxon>Nepenthaceae</taxon>
        <taxon>Nepenthes</taxon>
    </lineage>
</organism>
<gene>
    <name evidence="1" type="ORF">Nepgr_000304</name>
</gene>
<sequence length="73" mass="8136">MLVSDTITHLISMVVVNTDTMSLDVTWDDSKYLQSLLIVAGIASCIRYHLIIASGLSNVLCFCRFHLSVKSKF</sequence>
<reference evidence="1" key="1">
    <citation type="submission" date="2023-05" db="EMBL/GenBank/DDBJ databases">
        <title>Nepenthes gracilis genome sequencing.</title>
        <authorList>
            <person name="Fukushima K."/>
        </authorList>
    </citation>
    <scope>NUCLEOTIDE SEQUENCE</scope>
    <source>
        <strain evidence="1">SING2019-196</strain>
    </source>
</reference>
<accession>A0AAD3P495</accession>
<name>A0AAD3P495_NEPGR</name>
<dbReference type="EMBL" id="BSYO01000001">
    <property type="protein sequence ID" value="GMG98464.1"/>
    <property type="molecule type" value="Genomic_DNA"/>
</dbReference>
<comment type="caution">
    <text evidence="1">The sequence shown here is derived from an EMBL/GenBank/DDBJ whole genome shotgun (WGS) entry which is preliminary data.</text>
</comment>
<evidence type="ECO:0000313" key="2">
    <source>
        <dbReference type="Proteomes" id="UP001279734"/>
    </source>
</evidence>
<keyword evidence="2" id="KW-1185">Reference proteome</keyword>